<feature type="domain" description="Histidine kinase" evidence="5">
    <location>
        <begin position="407"/>
        <end position="638"/>
    </location>
</feature>
<dbReference type="CDD" id="cd00075">
    <property type="entry name" value="HATPase"/>
    <property type="match status" value="1"/>
</dbReference>
<dbReference type="EC" id="2.7.13.3" evidence="2"/>
<keyword evidence="4" id="KW-0812">Transmembrane</keyword>
<evidence type="ECO:0000313" key="6">
    <source>
        <dbReference type="EMBL" id="PWI35045.1"/>
    </source>
</evidence>
<keyword evidence="4" id="KW-1133">Transmembrane helix</keyword>
<dbReference type="InterPro" id="IPR035965">
    <property type="entry name" value="PAS-like_dom_sf"/>
</dbReference>
<keyword evidence="6" id="KW-0067">ATP-binding</keyword>
<organism evidence="6 7">
    <name type="scientific">Vibrio albus</name>
    <dbReference type="NCBI Taxonomy" id="2200953"/>
    <lineage>
        <taxon>Bacteria</taxon>
        <taxon>Pseudomonadati</taxon>
        <taxon>Pseudomonadota</taxon>
        <taxon>Gammaproteobacteria</taxon>
        <taxon>Vibrionales</taxon>
        <taxon>Vibrionaceae</taxon>
        <taxon>Vibrio</taxon>
    </lineage>
</organism>
<sequence>MSRNKRFEDSDISPLYSRIGRRIIIIMVLVSSVVTLTATFLQLSWDYNREYNAVEKRHSEIETIHMPLLASSLWNFDLAMLQQRLDGLINLPRVNYLEISTLHEKFASGKKLDNHVISHEYPIYYYSIEGTDPEFLGTLYVESDAQEIYNYLINQFLTTLIINGIKTAIVCYLILLVVHRNINKRLFGVAQYLRKYNPRHPSEPLALPYHPYIMAKEDELVWLADETNRITSRLTTLYQNIRYEQARFTDFANVSSDWLWEVDNEGVLVYASVEMQSGIGVNTLNRPKFAEIPTFRQADKLLEKLKYQKSFNFCQEQLTINGDTRYLLFQAIANYEKGHFLGYRGTAIDITVLKQALIDLENLNNSLERKVAERTKDLKASMDELKDTQAQLIESEKLAALGGLVAGVAHEVNTPLGISVTATSVINDIKNELNSAFEQQTLTSTQFSELMQRMNDSTTMLEGNLNRAAKLIRDFKQTAVDQVSESRSEFTIYQVIQALIASVHPETRKVPVEPKIYGDRTLVMNSLPGVLTQVISNLILNSVNHAFADQPEPAIEILFKEDGDNIVFEYTDNGSGVESSLHQKIFEPFFTSKRGKGGSGLGLNLVFNLVHQKLKGTLHFNSEPGSGVRFTFTIPKELPMTVSETDDTSDGSQQQPV</sequence>
<dbReference type="PANTHER" id="PTHR43065:SF42">
    <property type="entry name" value="TWO-COMPONENT SENSOR PPRA"/>
    <property type="match status" value="1"/>
</dbReference>
<protein>
    <recommendedName>
        <fullName evidence="2">histidine kinase</fullName>
        <ecNumber evidence="2">2.7.13.3</ecNumber>
    </recommendedName>
</protein>
<gene>
    <name evidence="6" type="ORF">DI392_01845</name>
</gene>
<dbReference type="Proteomes" id="UP000245362">
    <property type="component" value="Unassembled WGS sequence"/>
</dbReference>
<dbReference type="InterPro" id="IPR036890">
    <property type="entry name" value="HATPase_C_sf"/>
</dbReference>
<keyword evidence="7" id="KW-1185">Reference proteome</keyword>
<dbReference type="SUPFAM" id="SSF55874">
    <property type="entry name" value="ATPase domain of HSP90 chaperone/DNA topoisomerase II/histidine kinase"/>
    <property type="match status" value="1"/>
</dbReference>
<reference evidence="6 7" key="1">
    <citation type="submission" date="2018-05" db="EMBL/GenBank/DDBJ databases">
        <title>Vibrio limimaris sp. nov., isolated from marine sediment.</title>
        <authorList>
            <person name="Li C.-M."/>
        </authorList>
    </citation>
    <scope>NUCLEOTIDE SEQUENCE [LARGE SCALE GENOMIC DNA]</scope>
    <source>
        <strain evidence="6 7">E4404</strain>
    </source>
</reference>
<dbReference type="InterPro" id="IPR005467">
    <property type="entry name" value="His_kinase_dom"/>
</dbReference>
<evidence type="ECO:0000259" key="5">
    <source>
        <dbReference type="PROSITE" id="PS50109"/>
    </source>
</evidence>
<keyword evidence="3" id="KW-0175">Coiled coil</keyword>
<dbReference type="Gene3D" id="3.30.565.10">
    <property type="entry name" value="Histidine kinase-like ATPase, C-terminal domain"/>
    <property type="match status" value="1"/>
</dbReference>
<feature type="transmembrane region" description="Helical" evidence="4">
    <location>
        <begin position="156"/>
        <end position="178"/>
    </location>
</feature>
<evidence type="ECO:0000313" key="7">
    <source>
        <dbReference type="Proteomes" id="UP000245362"/>
    </source>
</evidence>
<dbReference type="RefSeq" id="WP_109318197.1">
    <property type="nucleotide sequence ID" value="NZ_QFWT01000001.1"/>
</dbReference>
<dbReference type="Pfam" id="PF02518">
    <property type="entry name" value="HATPase_c"/>
    <property type="match status" value="1"/>
</dbReference>
<comment type="caution">
    <text evidence="6">The sequence shown here is derived from an EMBL/GenBank/DDBJ whole genome shotgun (WGS) entry which is preliminary data.</text>
</comment>
<dbReference type="PRINTS" id="PR00344">
    <property type="entry name" value="BCTRLSENSOR"/>
</dbReference>
<dbReference type="InterPro" id="IPR004358">
    <property type="entry name" value="Sig_transdc_His_kin-like_C"/>
</dbReference>
<dbReference type="AlphaFoldDB" id="A0A2U3BE44"/>
<comment type="catalytic activity">
    <reaction evidence="1">
        <text>ATP + protein L-histidine = ADP + protein N-phospho-L-histidine.</text>
        <dbReference type="EC" id="2.7.13.3"/>
    </reaction>
</comment>
<dbReference type="OrthoDB" id="1931120at2"/>
<dbReference type="GO" id="GO:0005524">
    <property type="term" value="F:ATP binding"/>
    <property type="evidence" value="ECO:0007669"/>
    <property type="project" value="UniProtKB-KW"/>
</dbReference>
<evidence type="ECO:0000256" key="4">
    <source>
        <dbReference type="SAM" id="Phobius"/>
    </source>
</evidence>
<dbReference type="InterPro" id="IPR033414">
    <property type="entry name" value="Sensor_dom"/>
</dbReference>
<dbReference type="GO" id="GO:0004673">
    <property type="term" value="F:protein histidine kinase activity"/>
    <property type="evidence" value="ECO:0007669"/>
    <property type="project" value="UniProtKB-EC"/>
</dbReference>
<keyword evidence="6" id="KW-0547">Nucleotide-binding</keyword>
<feature type="transmembrane region" description="Helical" evidence="4">
    <location>
        <begin position="23"/>
        <end position="45"/>
    </location>
</feature>
<proteinExistence type="predicted"/>
<dbReference type="PROSITE" id="PS50109">
    <property type="entry name" value="HIS_KIN"/>
    <property type="match status" value="1"/>
</dbReference>
<dbReference type="PANTHER" id="PTHR43065">
    <property type="entry name" value="SENSOR HISTIDINE KINASE"/>
    <property type="match status" value="1"/>
</dbReference>
<dbReference type="EMBL" id="QFWT01000001">
    <property type="protein sequence ID" value="PWI35045.1"/>
    <property type="molecule type" value="Genomic_DNA"/>
</dbReference>
<feature type="coiled-coil region" evidence="3">
    <location>
        <begin position="350"/>
        <end position="398"/>
    </location>
</feature>
<name>A0A2U3BE44_9VIBR</name>
<accession>A0A2U3BE44</accession>
<dbReference type="Pfam" id="PF17149">
    <property type="entry name" value="CHASE5"/>
    <property type="match status" value="1"/>
</dbReference>
<dbReference type="SUPFAM" id="SSF55785">
    <property type="entry name" value="PYP-like sensor domain (PAS domain)"/>
    <property type="match status" value="1"/>
</dbReference>
<keyword evidence="4" id="KW-0472">Membrane</keyword>
<dbReference type="SMART" id="SM00387">
    <property type="entry name" value="HATPase_c"/>
    <property type="match status" value="1"/>
</dbReference>
<evidence type="ECO:0000256" key="2">
    <source>
        <dbReference type="ARBA" id="ARBA00012438"/>
    </source>
</evidence>
<evidence type="ECO:0000256" key="3">
    <source>
        <dbReference type="SAM" id="Coils"/>
    </source>
</evidence>
<evidence type="ECO:0000256" key="1">
    <source>
        <dbReference type="ARBA" id="ARBA00000085"/>
    </source>
</evidence>
<dbReference type="InterPro" id="IPR003594">
    <property type="entry name" value="HATPase_dom"/>
</dbReference>
<dbReference type="Gene3D" id="1.10.287.130">
    <property type="match status" value="1"/>
</dbReference>